<gene>
    <name evidence="5" type="ORF">Xbud_02589</name>
</gene>
<dbReference type="SUPFAM" id="SSF56349">
    <property type="entry name" value="DNA breaking-rejoining enzymes"/>
    <property type="match status" value="1"/>
</dbReference>
<dbReference type="InterPro" id="IPR002104">
    <property type="entry name" value="Integrase_catalytic"/>
</dbReference>
<comment type="similarity">
    <text evidence="1">Belongs to the 'phage' integrase family.</text>
</comment>
<dbReference type="InterPro" id="IPR013762">
    <property type="entry name" value="Integrase-like_cat_sf"/>
</dbReference>
<evidence type="ECO:0000313" key="6">
    <source>
        <dbReference type="Proteomes" id="UP000225833"/>
    </source>
</evidence>
<dbReference type="PANTHER" id="PTHR30629:SF2">
    <property type="entry name" value="PROPHAGE INTEGRASE INTS-RELATED"/>
    <property type="match status" value="1"/>
</dbReference>
<dbReference type="GO" id="GO:0003677">
    <property type="term" value="F:DNA binding"/>
    <property type="evidence" value="ECO:0007669"/>
    <property type="project" value="InterPro"/>
</dbReference>
<dbReference type="OrthoDB" id="9795573at2"/>
<organism evidence="5 6">
    <name type="scientific">Xenorhabdus budapestensis</name>
    <dbReference type="NCBI Taxonomy" id="290110"/>
    <lineage>
        <taxon>Bacteria</taxon>
        <taxon>Pseudomonadati</taxon>
        <taxon>Pseudomonadota</taxon>
        <taxon>Gammaproteobacteria</taxon>
        <taxon>Enterobacterales</taxon>
        <taxon>Morganellaceae</taxon>
        <taxon>Xenorhabdus</taxon>
    </lineage>
</organism>
<dbReference type="InterPro" id="IPR050808">
    <property type="entry name" value="Phage_Integrase"/>
</dbReference>
<reference evidence="5 6" key="1">
    <citation type="journal article" date="2017" name="Nat. Microbiol.">
        <title>Natural product diversity associated with the nematode symbionts Photorhabdus and Xenorhabdus.</title>
        <authorList>
            <person name="Tobias N.J."/>
            <person name="Wolff H."/>
            <person name="Djahanschiri B."/>
            <person name="Grundmann F."/>
            <person name="Kronenwerth M."/>
            <person name="Shi Y.M."/>
            <person name="Simonyi S."/>
            <person name="Grun P."/>
            <person name="Shapiro-Ilan D."/>
            <person name="Pidot S.J."/>
            <person name="Stinear T.P."/>
            <person name="Ebersberger I."/>
            <person name="Bode H.B."/>
        </authorList>
    </citation>
    <scope>NUCLEOTIDE SEQUENCE [LARGE SCALE GENOMIC DNA]</scope>
    <source>
        <strain evidence="5 6">DSM 16342</strain>
    </source>
</reference>
<name>A0A2D0IXQ9_XENBU</name>
<sequence>MSNQVAALLKTLQPMTSSISNFVFAGRNDKKKPICENAVLQVIRQIGYDGIASGHGFRHQFSTILNEHGFRHDLIERQLAHADRNSIRGIYNHAQYLDKRREMMQWFSDHIDKISGIK</sequence>
<evidence type="ECO:0000256" key="1">
    <source>
        <dbReference type="ARBA" id="ARBA00008857"/>
    </source>
</evidence>
<feature type="domain" description="Tyr recombinase" evidence="4">
    <location>
        <begin position="1"/>
        <end position="104"/>
    </location>
</feature>
<dbReference type="EMBL" id="NIBS01000014">
    <property type="protein sequence ID" value="PHM26562.1"/>
    <property type="molecule type" value="Genomic_DNA"/>
</dbReference>
<dbReference type="GO" id="GO:0015074">
    <property type="term" value="P:DNA integration"/>
    <property type="evidence" value="ECO:0007669"/>
    <property type="project" value="UniProtKB-KW"/>
</dbReference>
<evidence type="ECO:0000256" key="3">
    <source>
        <dbReference type="ARBA" id="ARBA00023172"/>
    </source>
</evidence>
<dbReference type="Gene3D" id="1.10.443.10">
    <property type="entry name" value="Intergrase catalytic core"/>
    <property type="match status" value="1"/>
</dbReference>
<dbReference type="AlphaFoldDB" id="A0A2D0IXQ9"/>
<dbReference type="GO" id="GO:0006310">
    <property type="term" value="P:DNA recombination"/>
    <property type="evidence" value="ECO:0007669"/>
    <property type="project" value="UniProtKB-KW"/>
</dbReference>
<comment type="caution">
    <text evidence="5">The sequence shown here is derived from an EMBL/GenBank/DDBJ whole genome shotgun (WGS) entry which is preliminary data.</text>
</comment>
<dbReference type="PROSITE" id="PS51898">
    <property type="entry name" value="TYR_RECOMBINASE"/>
    <property type="match status" value="1"/>
</dbReference>
<proteinExistence type="inferred from homology"/>
<dbReference type="InterPro" id="IPR011010">
    <property type="entry name" value="DNA_brk_join_enz"/>
</dbReference>
<dbReference type="PANTHER" id="PTHR30629">
    <property type="entry name" value="PROPHAGE INTEGRASE"/>
    <property type="match status" value="1"/>
</dbReference>
<evidence type="ECO:0000259" key="4">
    <source>
        <dbReference type="PROSITE" id="PS51898"/>
    </source>
</evidence>
<protein>
    <submittedName>
        <fullName evidence="5">Integrase</fullName>
    </submittedName>
</protein>
<evidence type="ECO:0000313" key="5">
    <source>
        <dbReference type="EMBL" id="PHM26562.1"/>
    </source>
</evidence>
<keyword evidence="2" id="KW-0229">DNA integration</keyword>
<evidence type="ECO:0000256" key="2">
    <source>
        <dbReference type="ARBA" id="ARBA00022908"/>
    </source>
</evidence>
<accession>A0A2D0IXQ9</accession>
<dbReference type="Proteomes" id="UP000225833">
    <property type="component" value="Unassembled WGS sequence"/>
</dbReference>
<keyword evidence="3" id="KW-0233">DNA recombination</keyword>
<dbReference type="Pfam" id="PF00589">
    <property type="entry name" value="Phage_integrase"/>
    <property type="match status" value="1"/>
</dbReference>